<evidence type="ECO:0000256" key="2">
    <source>
        <dbReference type="ARBA" id="ARBA00022737"/>
    </source>
</evidence>
<feature type="region of interest" description="Disordered" evidence="3">
    <location>
        <begin position="558"/>
        <end position="594"/>
    </location>
</feature>
<organism evidence="7 8">
    <name type="scientific">Gambusia affinis</name>
    <name type="common">Western mosquitofish</name>
    <name type="synonym">Heterandria affinis</name>
    <dbReference type="NCBI Taxonomy" id="33528"/>
    <lineage>
        <taxon>Eukaryota</taxon>
        <taxon>Metazoa</taxon>
        <taxon>Chordata</taxon>
        <taxon>Craniata</taxon>
        <taxon>Vertebrata</taxon>
        <taxon>Euteleostomi</taxon>
        <taxon>Actinopterygii</taxon>
        <taxon>Neopterygii</taxon>
        <taxon>Teleostei</taxon>
        <taxon>Neoteleostei</taxon>
        <taxon>Acanthomorphata</taxon>
        <taxon>Ovalentaria</taxon>
        <taxon>Atherinomorphae</taxon>
        <taxon>Cyprinodontiformes</taxon>
        <taxon>Poeciliidae</taxon>
        <taxon>Poeciliinae</taxon>
        <taxon>Gambusia</taxon>
    </lineage>
</organism>
<dbReference type="InterPro" id="IPR051978">
    <property type="entry name" value="Rho-GAP_domain"/>
</dbReference>
<feature type="region of interest" description="Disordered" evidence="3">
    <location>
        <begin position="669"/>
        <end position="691"/>
    </location>
</feature>
<dbReference type="Proteomes" id="UP000250572">
    <property type="component" value="Unassembled WGS sequence"/>
</dbReference>
<dbReference type="InterPro" id="IPR039007">
    <property type="entry name" value="pG1"/>
</dbReference>
<feature type="domain" description="FF" evidence="4">
    <location>
        <begin position="203"/>
        <end position="269"/>
    </location>
</feature>
<evidence type="ECO:0000256" key="3">
    <source>
        <dbReference type="SAM" id="MobiDB-lite"/>
    </source>
</evidence>
<dbReference type="InterPro" id="IPR032835">
    <property type="entry name" value="RhoGAP-FF1"/>
</dbReference>
<dbReference type="AlphaFoldDB" id="A0A315V872"/>
<dbReference type="GO" id="GO:0008361">
    <property type="term" value="P:regulation of cell size"/>
    <property type="evidence" value="ECO:0007669"/>
    <property type="project" value="TreeGrafter"/>
</dbReference>
<dbReference type="SMART" id="SM00441">
    <property type="entry name" value="FF"/>
    <property type="match status" value="3"/>
</dbReference>
<keyword evidence="8" id="KW-1185">Reference proteome</keyword>
<name>A0A315V872_GAMAF</name>
<dbReference type="PANTHER" id="PTHR46005">
    <property type="entry name" value="RHO GTPASE-ACTIVATING PROTEIN 190"/>
    <property type="match status" value="1"/>
</dbReference>
<dbReference type="SUPFAM" id="SSF81698">
    <property type="entry name" value="FF domain"/>
    <property type="match status" value="1"/>
</dbReference>
<evidence type="ECO:0000259" key="5">
    <source>
        <dbReference type="PROSITE" id="PS51852"/>
    </source>
</evidence>
<dbReference type="Pfam" id="PF23083">
    <property type="entry name" value="FF_RHG35_4th"/>
    <property type="match status" value="1"/>
</dbReference>
<gene>
    <name evidence="7" type="ORF">CCH79_00020814</name>
</gene>
<dbReference type="PROSITE" id="PS51676">
    <property type="entry name" value="FF"/>
    <property type="match status" value="2"/>
</dbReference>
<feature type="region of interest" description="Disordered" evidence="3">
    <location>
        <begin position="707"/>
        <end position="778"/>
    </location>
</feature>
<evidence type="ECO:0000313" key="7">
    <source>
        <dbReference type="EMBL" id="PWA18251.1"/>
    </source>
</evidence>
<proteinExistence type="predicted"/>
<evidence type="ECO:0000313" key="8">
    <source>
        <dbReference type="Proteomes" id="UP000250572"/>
    </source>
</evidence>
<dbReference type="Gene3D" id="1.10.10.440">
    <property type="entry name" value="FF domain"/>
    <property type="match status" value="3"/>
</dbReference>
<dbReference type="FunFam" id="1.10.10.440:FF:000007">
    <property type="entry name" value="Putative rho GTPase-activating protein 5"/>
    <property type="match status" value="1"/>
</dbReference>
<dbReference type="EMBL" id="NHOQ01002348">
    <property type="protein sequence ID" value="PWA18251.1"/>
    <property type="molecule type" value="Genomic_DNA"/>
</dbReference>
<keyword evidence="2" id="KW-0677">Repeat</keyword>
<dbReference type="GO" id="GO:0005096">
    <property type="term" value="F:GTPase activator activity"/>
    <property type="evidence" value="ECO:0007669"/>
    <property type="project" value="UniProtKB-KW"/>
</dbReference>
<keyword evidence="1" id="KW-0343">GTPase activation</keyword>
<feature type="compositionally biased region" description="Pro residues" evidence="3">
    <location>
        <begin position="577"/>
        <end position="588"/>
    </location>
</feature>
<dbReference type="STRING" id="33528.ENSGAFP00000024762"/>
<evidence type="ECO:0000259" key="4">
    <source>
        <dbReference type="PROSITE" id="PS51676"/>
    </source>
</evidence>
<reference evidence="7 8" key="1">
    <citation type="journal article" date="2018" name="G3 (Bethesda)">
        <title>A High-Quality Reference Genome for the Invasive Mosquitofish Gambusia affinis Using a Chicago Library.</title>
        <authorList>
            <person name="Hoffberg S.L."/>
            <person name="Troendle N.J."/>
            <person name="Glenn T.C."/>
            <person name="Mahmud O."/>
            <person name="Louha S."/>
            <person name="Chalopin D."/>
            <person name="Bennetzen J.L."/>
            <person name="Mauricio R."/>
        </authorList>
    </citation>
    <scope>NUCLEOTIDE SEQUENCE [LARGE SCALE GENOMIC DNA]</scope>
    <source>
        <strain evidence="7">NE01/NJP1002.9</strain>
        <tissue evidence="7">Muscle</tissue>
    </source>
</reference>
<accession>A0A315V872</accession>
<dbReference type="Pfam" id="PF16512">
    <property type="entry name" value="RhoGAP-FF1"/>
    <property type="match status" value="1"/>
</dbReference>
<dbReference type="GO" id="GO:0007266">
    <property type="term" value="P:Rho protein signal transduction"/>
    <property type="evidence" value="ECO:0007669"/>
    <property type="project" value="TreeGrafter"/>
</dbReference>
<dbReference type="GO" id="GO:0005829">
    <property type="term" value="C:cytosol"/>
    <property type="evidence" value="ECO:0007669"/>
    <property type="project" value="TreeGrafter"/>
</dbReference>
<dbReference type="InterPro" id="IPR002713">
    <property type="entry name" value="FF_domain"/>
</dbReference>
<comment type="caution">
    <text evidence="7">The sequence shown here is derived from an EMBL/GenBank/DDBJ whole genome shotgun (WGS) entry which is preliminary data.</text>
</comment>
<evidence type="ECO:0000256" key="1">
    <source>
        <dbReference type="ARBA" id="ARBA00022468"/>
    </source>
</evidence>
<feature type="non-terminal residue" evidence="7">
    <location>
        <position position="778"/>
    </location>
</feature>
<dbReference type="PROSITE" id="PS51852">
    <property type="entry name" value="PG1"/>
    <property type="match status" value="1"/>
</dbReference>
<dbReference type="InterPro" id="IPR036517">
    <property type="entry name" value="FF_domain_sf"/>
</dbReference>
<feature type="domain" description="FF" evidence="4">
    <location>
        <begin position="148"/>
        <end position="202"/>
    </location>
</feature>
<dbReference type="Pfam" id="PF01846">
    <property type="entry name" value="FF"/>
    <property type="match status" value="1"/>
</dbReference>
<dbReference type="InterPro" id="IPR057284">
    <property type="entry name" value="FF_RHG35_4th"/>
</dbReference>
<evidence type="ECO:0000259" key="6">
    <source>
        <dbReference type="PROSITE" id="PS51853"/>
    </source>
</evidence>
<feature type="domain" description="PG2 pseudoGTPase" evidence="6">
    <location>
        <begin position="316"/>
        <end position="484"/>
    </location>
</feature>
<feature type="domain" description="PG1 pseudoGTPase" evidence="5">
    <location>
        <begin position="311"/>
        <end position="491"/>
    </location>
</feature>
<protein>
    <submittedName>
        <fullName evidence="7">Uncharacterized protein</fullName>
    </submittedName>
</protein>
<dbReference type="Pfam" id="PF19518">
    <property type="entry name" value="RhoGAP_pG1_pG2"/>
    <property type="match status" value="1"/>
</dbReference>
<sequence length="778" mass="90017">MVQTVRDYHFTWKTVINNLRGQPDYDEFITLEGSRKARSMFTKYIAQLKQEHIKRRREEYLVTLPKTLNNIFCSLEEVEHLSWPEAQTIVRNRQDFQCWFVELDHTPWDESDHIDNSDRRIPFDLLNTPDGERIYYSHVQHLLSEKRRVEMKDRFKKTLERVHFISPGQPWEEVMCFVMEDEAYKYITESDRKDVYCRHQQEIVEKAKEDFQEMLFEHAELFYDLDLNATPSCNKMTEIHSVLNEEPRYRALQKLAPDRESLLLKHIGFVYHPTKETCLSGQNCVDLKVEQVLANRLVQLDHGRSNLYYSSANIDKINLCLLGKDGLSQELANEIRAQSTDDEYTLDGQQGQSNTLILDKIIRDNRKRIQVTILSYHSAIGVRKDELVHGYILVYSAKRKASMATLRAFLAEVQDVIPVQMVAITDSQADFFENDAIKELMTEGEHIATEIAAKFTALYSLSQYHRQTEVFTPFFNEVLEKKSNIEKAFLLDSSTRDCPTSEDVFPTSPHSHLPAYTTYYPESDDDNEAPPPYSPIGDDVQLLPTPSERAKYRIDLEGNEYPVQSTPVGDHDRNHKVPPPVRPKPVLPKPNVKKLDPNLLKTIEAGMRSNRRMPRGPVTHTEDVEASDNYAEPVDTLVRSRGFHSDDIYVVPEDAHSRLVKITPSFLHSGGDEENGFDRKSQAIRRPSKYKHRSKILFSKTKAYQRRFHSDSDGEEFCPATQKKKKGRAHRGSEEDPLLSPADPWKIGIDNPAITSDPEDDKKMKKKKASKTLKDQKK</sequence>
<feature type="compositionally biased region" description="Basic residues" evidence="3">
    <location>
        <begin position="682"/>
        <end position="691"/>
    </location>
</feature>
<feature type="region of interest" description="Disordered" evidence="3">
    <location>
        <begin position="500"/>
        <end position="544"/>
    </location>
</feature>
<dbReference type="PROSITE" id="PS51853">
    <property type="entry name" value="PG2"/>
    <property type="match status" value="1"/>
</dbReference>
<dbReference type="InterPro" id="IPR039006">
    <property type="entry name" value="RhoGAP_pG2"/>
</dbReference>
<dbReference type="InterPro" id="IPR045786">
    <property type="entry name" value="RhoGAP_pG1_pG2"/>
</dbReference>
<dbReference type="PANTHER" id="PTHR46005:SF2">
    <property type="entry name" value="RHO GTPASE-ACTIVATING PROTEIN 5"/>
    <property type="match status" value="1"/>
</dbReference>